<dbReference type="VEuPathDB" id="VectorBase:LLONM1_008264"/>
<feature type="binding site" evidence="5">
    <location>
        <position position="656"/>
    </location>
    <ligand>
        <name>ATP</name>
        <dbReference type="ChEBI" id="CHEBI:30616"/>
    </ligand>
</feature>
<dbReference type="PROSITE" id="PS00107">
    <property type="entry name" value="PROTEIN_KINASE_ATP"/>
    <property type="match status" value="2"/>
</dbReference>
<organism evidence="8 9">
    <name type="scientific">Lutzomyia longipalpis</name>
    <name type="common">Sand fly</name>
    <dbReference type="NCBI Taxonomy" id="7200"/>
    <lineage>
        <taxon>Eukaryota</taxon>
        <taxon>Metazoa</taxon>
        <taxon>Ecdysozoa</taxon>
        <taxon>Arthropoda</taxon>
        <taxon>Hexapoda</taxon>
        <taxon>Insecta</taxon>
        <taxon>Pterygota</taxon>
        <taxon>Neoptera</taxon>
        <taxon>Endopterygota</taxon>
        <taxon>Diptera</taxon>
        <taxon>Nematocera</taxon>
        <taxon>Psychodoidea</taxon>
        <taxon>Psychodidae</taxon>
        <taxon>Lutzomyia</taxon>
        <taxon>Lutzomyia</taxon>
    </lineage>
</organism>
<evidence type="ECO:0000256" key="3">
    <source>
        <dbReference type="ARBA" id="ARBA00022777"/>
    </source>
</evidence>
<evidence type="ECO:0000256" key="6">
    <source>
        <dbReference type="SAM" id="MobiDB-lite"/>
    </source>
</evidence>
<evidence type="ECO:0000256" key="4">
    <source>
        <dbReference type="ARBA" id="ARBA00022840"/>
    </source>
</evidence>
<protein>
    <recommendedName>
        <fullName evidence="7">Protein kinase domain-containing protein</fullName>
    </recommendedName>
</protein>
<feature type="compositionally biased region" description="Polar residues" evidence="6">
    <location>
        <begin position="154"/>
        <end position="164"/>
    </location>
</feature>
<feature type="binding site" evidence="5">
    <location>
        <position position="78"/>
    </location>
    <ligand>
        <name>ATP</name>
        <dbReference type="ChEBI" id="CHEBI:30616"/>
    </ligand>
</feature>
<keyword evidence="9" id="KW-1185">Reference proteome</keyword>
<dbReference type="VEuPathDB" id="VectorBase:LLOJ002681"/>
<feature type="region of interest" description="Disordered" evidence="6">
    <location>
        <begin position="719"/>
        <end position="748"/>
    </location>
</feature>
<dbReference type="EnsemblMetazoa" id="LLOJ002681-RA">
    <property type="protein sequence ID" value="LLOJ002681-PA"/>
    <property type="gene ID" value="LLOJ002681"/>
</dbReference>
<proteinExistence type="predicted"/>
<evidence type="ECO:0000256" key="5">
    <source>
        <dbReference type="PROSITE-ProRule" id="PRU10141"/>
    </source>
</evidence>
<dbReference type="VEuPathDB" id="VectorBase:LLONM1_006145"/>
<dbReference type="Gene3D" id="3.30.200.20">
    <property type="entry name" value="Phosphorylase Kinase, domain 1"/>
    <property type="match status" value="2"/>
</dbReference>
<dbReference type="PROSITE" id="PS50011">
    <property type="entry name" value="PROTEIN_KINASE_DOM"/>
    <property type="match status" value="2"/>
</dbReference>
<keyword evidence="2 5" id="KW-0547">Nucleotide-binding</keyword>
<feature type="region of interest" description="Disordered" evidence="6">
    <location>
        <begin position="140"/>
        <end position="170"/>
    </location>
</feature>
<dbReference type="PANTHER" id="PTHR11042">
    <property type="entry name" value="EUKARYOTIC TRANSLATION INITIATION FACTOR 2-ALPHA KINASE EIF2-ALPHA KINASE -RELATED"/>
    <property type="match status" value="1"/>
</dbReference>
<keyword evidence="3" id="KW-0418">Kinase</keyword>
<feature type="compositionally biased region" description="Polar residues" evidence="6">
    <location>
        <begin position="732"/>
        <end position="742"/>
    </location>
</feature>
<feature type="region of interest" description="Disordered" evidence="6">
    <location>
        <begin position="261"/>
        <end position="292"/>
    </location>
</feature>
<evidence type="ECO:0000313" key="8">
    <source>
        <dbReference type="EnsemblMetazoa" id="LLOJ002681-PA"/>
    </source>
</evidence>
<dbReference type="InterPro" id="IPR011009">
    <property type="entry name" value="Kinase-like_dom_sf"/>
</dbReference>
<feature type="region of interest" description="Disordered" evidence="6">
    <location>
        <begin position="837"/>
        <end position="870"/>
    </location>
</feature>
<dbReference type="GO" id="GO:0004694">
    <property type="term" value="F:eukaryotic translation initiation factor 2alpha kinase activity"/>
    <property type="evidence" value="ECO:0007669"/>
    <property type="project" value="TreeGrafter"/>
</dbReference>
<evidence type="ECO:0000313" key="9">
    <source>
        <dbReference type="Proteomes" id="UP000092461"/>
    </source>
</evidence>
<feature type="compositionally biased region" description="Basic residues" evidence="6">
    <location>
        <begin position="274"/>
        <end position="283"/>
    </location>
</feature>
<dbReference type="Gene3D" id="1.10.510.10">
    <property type="entry name" value="Transferase(Phosphotransferase) domain 1"/>
    <property type="match status" value="3"/>
</dbReference>
<dbReference type="InterPro" id="IPR000719">
    <property type="entry name" value="Prot_kinase_dom"/>
</dbReference>
<feature type="compositionally biased region" description="Basic residues" evidence="6">
    <location>
        <begin position="852"/>
        <end position="861"/>
    </location>
</feature>
<reference evidence="8" key="1">
    <citation type="submission" date="2020-05" db="UniProtKB">
        <authorList>
            <consortium name="EnsemblMetazoa"/>
        </authorList>
    </citation>
    <scope>IDENTIFICATION</scope>
    <source>
        <strain evidence="8">Jacobina</strain>
    </source>
</reference>
<dbReference type="Proteomes" id="UP000092461">
    <property type="component" value="Unassembled WGS sequence"/>
</dbReference>
<accession>A0A1B0CEB1</accession>
<dbReference type="SUPFAM" id="SSF54637">
    <property type="entry name" value="Thioesterase/thiol ester dehydrase-isomerase"/>
    <property type="match status" value="1"/>
</dbReference>
<dbReference type="GO" id="GO:0005524">
    <property type="term" value="F:ATP binding"/>
    <property type="evidence" value="ECO:0007669"/>
    <property type="project" value="UniProtKB-UniRule"/>
</dbReference>
<dbReference type="SUPFAM" id="SSF56112">
    <property type="entry name" value="Protein kinase-like (PK-like)"/>
    <property type="match status" value="2"/>
</dbReference>
<name>A0A1B0CEB1_LUTLO</name>
<dbReference type="Pfam" id="PF00069">
    <property type="entry name" value="Pkinase"/>
    <property type="match status" value="4"/>
</dbReference>
<feature type="domain" description="Protein kinase" evidence="7">
    <location>
        <begin position="627"/>
        <end position="1018"/>
    </location>
</feature>
<dbReference type="Gene3D" id="3.10.129.10">
    <property type="entry name" value="Hotdog Thioesterase"/>
    <property type="match status" value="1"/>
</dbReference>
<dbReference type="GO" id="GO:0005634">
    <property type="term" value="C:nucleus"/>
    <property type="evidence" value="ECO:0007669"/>
    <property type="project" value="TreeGrafter"/>
</dbReference>
<dbReference type="InterPro" id="IPR050339">
    <property type="entry name" value="CC_SR_Kinase"/>
</dbReference>
<keyword evidence="4 5" id="KW-0067">ATP-binding</keyword>
<keyword evidence="1" id="KW-0808">Transferase</keyword>
<dbReference type="InterPro" id="IPR017441">
    <property type="entry name" value="Protein_kinase_ATP_BS"/>
</dbReference>
<dbReference type="EMBL" id="AJWK01008716">
    <property type="status" value="NOT_ANNOTATED_CDS"/>
    <property type="molecule type" value="Genomic_DNA"/>
</dbReference>
<evidence type="ECO:0000256" key="1">
    <source>
        <dbReference type="ARBA" id="ARBA00022679"/>
    </source>
</evidence>
<sequence length="1328" mass="150097">MVIERLVETPFTKLQEEEEADEGQDLTRFRSLSESNNQEGFTSRFLTDFERLQCLGRGGFGVVFEAKNKIDHCKYAIKRIVLPSKKESRDRVLREVRTLANCERQNIVRYFQAWMETPPPGWQENEDRLWMAREAVSTSIDIGTPTETSPPPTYGTNTPNSQKSPAKKASGLDNPWIFKLNNGVNFSDDDFGAKSRDRIDDDSSFIQFVHDSGTGADESAVFTSDGGGQVDDEDDSFIEFCHNGTMDGGVDDKSPILPTHFTNSVAVGDGSQRGGKRDRRKRPMSLDLTSQGGVNLGQSNTRMYLYIQMQLCQKQSLKEWLQMSGKLKRQNQIIPIFDQIVRAVEYVHEKGLIHRDLKFDYPIVSAWKSDGNHNLQMVNLFDSAQSLWDGNEAIPGFARDTIPPSVYVGMFKKQVYIQESEAMRKSLQPPLGEKVAEKYAKIPWKPYPAASSAWKLIQYDAETISEKDEESEENKGTALSVLYASEFANGNGFYLYPAVKEKLPLCDKDNTTSQTEIVEGDKEERKELRMEDFLDMTMKVRLRSLLFWWKEIFVIVLTSSFVINLFINKTKVRPKRDVMVIERLVETPFTKLQEEEEADEGQDLTRFRSLSESNNQEGFTSRFLTDFEMLQCLGRGGFGVVFEAKNKIDHCKYAIKRIVLPSKKESRDRVLREVRTLANCEHQNIVRYFQAWMETPPPGWQENEDRLWMAREAVSTSIDIGTPTETSPPPTYGTNTPNSQKSPAKKASGLDNPWIFKLNNGVNFSDDDFGAKSRDRIDDDSSFIQFVHDSGTGADESAVFTSDGGGQVDDEDDSFIEFCHNGTMDGEVDDKSPILPTHFTNSVAVGDGSQRGGKRDRRKRPMSLDLTSQGGVNLGQSNTRMYLYIQMQLCQKQSLKEWLQMSGKLKRQNQIIPIFDQIVRAVEYVHEKGLIHRDLKMAGLPYDYKVDIYSLGLILFELLVNFSTEMERIKTLEGVRSNIFPPDFPSSHTSEYALLQLMLSQEPSKRPTTFGIRARPPLEQTDINPQYHFILPPRRQESRGSTGDVDRFTRVIGDKNPIHSSEHPLENRLIPGSLLNGIVSGLVGTQLPGPGSILVSQKLSFPHKCVVDKDINIRIEVADLRKIITVTYECFQDKKIVFKGEANLMYKEVISSVCLFVVLLDTSVGMTTGIGPKNLTSLLGGRNLIGHTAFKTSLQELQQQLNVEEIEEHPCSCAVFLSGQFVKGSKEPPRGSPALIHEQGDTFQCTVLGLKHCTNWCLESLVKHLPNSGPLLCAAIDRDCHKERAYLFVEDCNGEWVNTNFSAGREYCCKDGVPYKCPSCPHLRRKSH</sequence>
<feature type="domain" description="Protein kinase" evidence="7">
    <location>
        <begin position="49"/>
        <end position="534"/>
    </location>
</feature>
<dbReference type="PANTHER" id="PTHR11042:SF91">
    <property type="entry name" value="EUKARYOTIC TRANSLATION INITIATION FACTOR 2-ALPHA KINASE"/>
    <property type="match status" value="1"/>
</dbReference>
<dbReference type="GO" id="GO:0005737">
    <property type="term" value="C:cytoplasm"/>
    <property type="evidence" value="ECO:0007669"/>
    <property type="project" value="TreeGrafter"/>
</dbReference>
<evidence type="ECO:0000259" key="7">
    <source>
        <dbReference type="PROSITE" id="PS50011"/>
    </source>
</evidence>
<dbReference type="EMBL" id="AJWK01008717">
    <property type="status" value="NOT_ANNOTATED_CDS"/>
    <property type="molecule type" value="Genomic_DNA"/>
</dbReference>
<dbReference type="FunFam" id="3.30.200.20:FF:000193">
    <property type="entry name" value="Eukaryotic translation initiation factor 2-alpha kinase 3"/>
    <property type="match status" value="2"/>
</dbReference>
<evidence type="ECO:0000256" key="2">
    <source>
        <dbReference type="ARBA" id="ARBA00022741"/>
    </source>
</evidence>
<dbReference type="InterPro" id="IPR029069">
    <property type="entry name" value="HotDog_dom_sf"/>
</dbReference>